<gene>
    <name evidence="1" type="ORF">GFD21_03260</name>
</gene>
<comment type="caution">
    <text evidence="1">The sequence shown here is derived from an EMBL/GenBank/DDBJ whole genome shotgun (WGS) entry which is preliminary data.</text>
</comment>
<proteinExistence type="predicted"/>
<dbReference type="EMBL" id="WHZV01000001">
    <property type="protein sequence ID" value="NEG54809.1"/>
    <property type="molecule type" value="Genomic_DNA"/>
</dbReference>
<name>A0A6L9SRY0_9BIFI</name>
<reference evidence="1 2" key="1">
    <citation type="submission" date="2019-10" db="EMBL/GenBank/DDBJ databases">
        <title>Bifidobacterium from non-human primates.</title>
        <authorList>
            <person name="Modesto M."/>
        </authorList>
    </citation>
    <scope>NUCLEOTIDE SEQUENCE [LARGE SCALE GENOMIC DNA]</scope>
    <source>
        <strain evidence="1 2">SMA15</strain>
    </source>
</reference>
<dbReference type="Proteomes" id="UP000483293">
    <property type="component" value="Unassembled WGS sequence"/>
</dbReference>
<dbReference type="Gene3D" id="1.20.1290.30">
    <property type="match status" value="1"/>
</dbReference>
<dbReference type="InterPro" id="IPR037210">
    <property type="entry name" value="YoaC-like_sf"/>
</dbReference>
<sequence>MFENRNNFPCAVVDQDDVGERLALEWCNKYLKSGQHLTLWVAQKNILGNNKFLIRLSQHPQVDVVVARGSGYFASYGPVLAMYPRVGELGTIMATSGMTALCVVRWENSLSTWIKETGAEVLHEAGWKFPVEDNSELNPEILEELKNITLVINHNNTIAAGFEKKIVVTRLLRLHDDGVVLPRGVMMEWAAAHGWRGKNVDTLGEYVDKINAGVRPRTIR</sequence>
<evidence type="ECO:0000313" key="2">
    <source>
        <dbReference type="Proteomes" id="UP000483293"/>
    </source>
</evidence>
<keyword evidence="2" id="KW-1185">Reference proteome</keyword>
<dbReference type="AlphaFoldDB" id="A0A6L9SRY0"/>
<dbReference type="RefSeq" id="WP_163196473.1">
    <property type="nucleotide sequence ID" value="NZ_WHZV01000001.1"/>
</dbReference>
<evidence type="ECO:0000313" key="1">
    <source>
        <dbReference type="EMBL" id="NEG54809.1"/>
    </source>
</evidence>
<protein>
    <submittedName>
        <fullName evidence="1">Uncharacterized protein</fullName>
    </submittedName>
</protein>
<accession>A0A6L9SRY0</accession>
<organism evidence="1 2">
    <name type="scientific">Bifidobacterium platyrrhinorum</name>
    <dbReference type="NCBI Taxonomy" id="2661628"/>
    <lineage>
        <taxon>Bacteria</taxon>
        <taxon>Bacillati</taxon>
        <taxon>Actinomycetota</taxon>
        <taxon>Actinomycetes</taxon>
        <taxon>Bifidobacteriales</taxon>
        <taxon>Bifidobacteriaceae</taxon>
        <taxon>Bifidobacterium</taxon>
    </lineage>
</organism>